<feature type="transmembrane region" description="Helical" evidence="1">
    <location>
        <begin position="155"/>
        <end position="173"/>
    </location>
</feature>
<comment type="caution">
    <text evidence="2">The sequence shown here is derived from an EMBL/GenBank/DDBJ whole genome shotgun (WGS) entry which is preliminary data.</text>
</comment>
<name>A0A812DTA0_ACAPH</name>
<reference evidence="2" key="1">
    <citation type="submission" date="2021-01" db="EMBL/GenBank/DDBJ databases">
        <authorList>
            <person name="Li R."/>
            <person name="Bekaert M."/>
        </authorList>
    </citation>
    <scope>NUCLEOTIDE SEQUENCE</scope>
    <source>
        <strain evidence="2">Farmed</strain>
    </source>
</reference>
<gene>
    <name evidence="2" type="ORF">SPHA_59424</name>
</gene>
<feature type="transmembrane region" description="Helical" evidence="1">
    <location>
        <begin position="6"/>
        <end position="23"/>
    </location>
</feature>
<feature type="transmembrane region" description="Helical" evidence="1">
    <location>
        <begin position="185"/>
        <end position="205"/>
    </location>
</feature>
<feature type="transmembrane region" description="Helical" evidence="1">
    <location>
        <begin position="111"/>
        <end position="134"/>
    </location>
</feature>
<keyword evidence="1" id="KW-1133">Transmembrane helix</keyword>
<organism evidence="2 3">
    <name type="scientific">Acanthosepion pharaonis</name>
    <name type="common">Pharaoh cuttlefish</name>
    <name type="synonym">Sepia pharaonis</name>
    <dbReference type="NCBI Taxonomy" id="158019"/>
    <lineage>
        <taxon>Eukaryota</taxon>
        <taxon>Metazoa</taxon>
        <taxon>Spiralia</taxon>
        <taxon>Lophotrochozoa</taxon>
        <taxon>Mollusca</taxon>
        <taxon>Cephalopoda</taxon>
        <taxon>Coleoidea</taxon>
        <taxon>Decapodiformes</taxon>
        <taxon>Sepiida</taxon>
        <taxon>Sepiina</taxon>
        <taxon>Sepiidae</taxon>
        <taxon>Acanthosepion</taxon>
    </lineage>
</organism>
<dbReference type="Proteomes" id="UP000597762">
    <property type="component" value="Unassembled WGS sequence"/>
</dbReference>
<feature type="transmembrane region" description="Helical" evidence="1">
    <location>
        <begin position="55"/>
        <end position="73"/>
    </location>
</feature>
<proteinExistence type="predicted"/>
<dbReference type="AlphaFoldDB" id="A0A812DTA0"/>
<evidence type="ECO:0000256" key="1">
    <source>
        <dbReference type="SAM" id="Phobius"/>
    </source>
</evidence>
<protein>
    <submittedName>
        <fullName evidence="2">Uncharacterized protein</fullName>
    </submittedName>
</protein>
<accession>A0A812DTA0</accession>
<feature type="transmembrane region" description="Helical" evidence="1">
    <location>
        <begin position="253"/>
        <end position="277"/>
    </location>
</feature>
<dbReference type="EMBL" id="CAHIKZ030004115">
    <property type="protein sequence ID" value="CAE1307383.1"/>
    <property type="molecule type" value="Genomic_DNA"/>
</dbReference>
<evidence type="ECO:0000313" key="2">
    <source>
        <dbReference type="EMBL" id="CAE1307383.1"/>
    </source>
</evidence>
<feature type="transmembrane region" description="Helical" evidence="1">
    <location>
        <begin position="85"/>
        <end position="105"/>
    </location>
</feature>
<keyword evidence="1" id="KW-0812">Transmembrane</keyword>
<sequence length="278" mass="33833">MRCIYYFGFFFITIFFFLFVYVVSFFFKFFFFLNSLLFLYCIMAFVLPFLSYPSFFFLSLSFLCWFQCWILTICRFSDSFYHELFLFEFSSFPLSFPLGILPLILPIYLFYLAYSLFVFSPLSLCLESCLFRFYSINSSLHSSYLFPFDFFYIDFFVYIVSSFSLNSFFFYLMSDLPSFFRFFDFSHLFIRFLQLCLLLFCPFFFHSFSSSLILLSINFNVLFYISSPLHSSFSFVFSFFALSHYYSPLLFSLFFYVAFFLYVIDFLLFFEIFSFFFS</sequence>
<feature type="transmembrane region" description="Helical" evidence="1">
    <location>
        <begin position="217"/>
        <end position="241"/>
    </location>
</feature>
<keyword evidence="1" id="KW-0472">Membrane</keyword>
<keyword evidence="3" id="KW-1185">Reference proteome</keyword>
<evidence type="ECO:0000313" key="3">
    <source>
        <dbReference type="Proteomes" id="UP000597762"/>
    </source>
</evidence>
<feature type="transmembrane region" description="Helical" evidence="1">
    <location>
        <begin position="30"/>
        <end position="49"/>
    </location>
</feature>